<dbReference type="InterPro" id="IPR057078">
    <property type="entry name" value="HYR-4C"/>
</dbReference>
<protein>
    <recommendedName>
        <fullName evidence="2">HYR-like domain-containing protein</fullName>
    </recommendedName>
</protein>
<evidence type="ECO:0000256" key="1">
    <source>
        <dbReference type="SAM" id="MobiDB-lite"/>
    </source>
</evidence>
<feature type="region of interest" description="Disordered" evidence="1">
    <location>
        <begin position="1"/>
        <end position="21"/>
    </location>
</feature>
<gene>
    <name evidence="3" type="ORF">V8G58_10140</name>
</gene>
<evidence type="ECO:0000259" key="2">
    <source>
        <dbReference type="Pfam" id="PF23237"/>
    </source>
</evidence>
<keyword evidence="4" id="KW-1185">Reference proteome</keyword>
<feature type="non-terminal residue" evidence="3">
    <location>
        <position position="482"/>
    </location>
</feature>
<comment type="caution">
    <text evidence="3">The sequence shown here is derived from an EMBL/GenBank/DDBJ whole genome shotgun (WGS) entry which is preliminary data.</text>
</comment>
<sequence>TLADETITYSGSDQTAPTGTAPVGDTNVDVCSADAQTVYPFDPATVAANYSDNCNNVTVNLTNTEQTGDDCSWTLVYTYNVVDDCGNTLADETITYSGSDQTAPTGTAPVGDTNVDVCSADAQTVYPFDPATVAANYSDNCNNVTVNLTDTTQTGDDCSWTLVYTYNVVDDCGNTLADETITYSGSDQTAPVIDNTNTSNIEIECGVGDTQTELEAWLNSNAGATATDTCSNVTWTNDYGSDTSVQCDNGPITVTFTATDGCGNSSTTTATYLIKDTTAPIVDNASGDLDATLECSDADGIAAALAQAPTATDDCSTVTINLVSDNTTTDPNCPNAYIQVRIWNFTDACGNVSADFTQTITVQDTTPPAFAEALPADTTVECDAVPTAPTLTATDNCGAAVVTYNEVRTDGECPSSYTLARTWTATDECGLTTVHTQTITVQDTTPPAFVEALPADTTVECDAVPTAPTLTATDNCGAAVVT</sequence>
<feature type="compositionally biased region" description="Polar residues" evidence="1">
    <location>
        <begin position="7"/>
        <end position="18"/>
    </location>
</feature>
<proteinExistence type="predicted"/>
<feature type="domain" description="HYR-like" evidence="2">
    <location>
        <begin position="302"/>
        <end position="362"/>
    </location>
</feature>
<reference evidence="3 4" key="1">
    <citation type="submission" date="2024-02" db="EMBL/GenBank/DDBJ databases">
        <title>A Gaetbulibacter species isolated from tidal flats and genomic insights of their niches.</title>
        <authorList>
            <person name="Ye Y."/>
        </authorList>
    </citation>
    <scope>NUCLEOTIDE SEQUENCE [LARGE SCALE GENOMIC DNA]</scope>
    <source>
        <strain evidence="3 4">KYW382</strain>
    </source>
</reference>
<dbReference type="Proteomes" id="UP001610100">
    <property type="component" value="Unassembled WGS sequence"/>
</dbReference>
<accession>A0ABW7MZP8</accession>
<feature type="domain" description="HYR-like" evidence="2">
    <location>
        <begin position="374"/>
        <end position="441"/>
    </location>
</feature>
<dbReference type="Pfam" id="PF23237">
    <property type="entry name" value="HYR_4C"/>
    <property type="match status" value="2"/>
</dbReference>
<dbReference type="EMBL" id="JBAWKB010000002">
    <property type="protein sequence ID" value="MFH6772291.1"/>
    <property type="molecule type" value="Genomic_DNA"/>
</dbReference>
<name>A0ABW7MZP8_9FLAO</name>
<evidence type="ECO:0000313" key="4">
    <source>
        <dbReference type="Proteomes" id="UP001610100"/>
    </source>
</evidence>
<organism evidence="3 4">
    <name type="scientific">Gaetbulibacter aestuarii</name>
    <dbReference type="NCBI Taxonomy" id="1502358"/>
    <lineage>
        <taxon>Bacteria</taxon>
        <taxon>Pseudomonadati</taxon>
        <taxon>Bacteroidota</taxon>
        <taxon>Flavobacteriia</taxon>
        <taxon>Flavobacteriales</taxon>
        <taxon>Flavobacteriaceae</taxon>
        <taxon>Gaetbulibacter</taxon>
    </lineage>
</organism>
<evidence type="ECO:0000313" key="3">
    <source>
        <dbReference type="EMBL" id="MFH6772291.1"/>
    </source>
</evidence>
<feature type="non-terminal residue" evidence="3">
    <location>
        <position position="1"/>
    </location>
</feature>